<dbReference type="InterPro" id="IPR012910">
    <property type="entry name" value="Plug_dom"/>
</dbReference>
<name>A0AAW9RHK5_9GAMM</name>
<evidence type="ECO:0000256" key="7">
    <source>
        <dbReference type="ARBA" id="ARBA00023237"/>
    </source>
</evidence>
<keyword evidence="2 8" id="KW-0813">Transport</keyword>
<keyword evidence="3 8" id="KW-1134">Transmembrane beta strand</keyword>
<evidence type="ECO:0000256" key="9">
    <source>
        <dbReference type="RuleBase" id="RU003357"/>
    </source>
</evidence>
<organism evidence="13 14">
    <name type="scientific">Elongatibacter sediminis</name>
    <dbReference type="NCBI Taxonomy" id="3119006"/>
    <lineage>
        <taxon>Bacteria</taxon>
        <taxon>Pseudomonadati</taxon>
        <taxon>Pseudomonadota</taxon>
        <taxon>Gammaproteobacteria</taxon>
        <taxon>Chromatiales</taxon>
        <taxon>Wenzhouxiangellaceae</taxon>
        <taxon>Elongatibacter</taxon>
    </lineage>
</organism>
<evidence type="ECO:0000256" key="8">
    <source>
        <dbReference type="PROSITE-ProRule" id="PRU01360"/>
    </source>
</evidence>
<dbReference type="PANTHER" id="PTHR47234">
    <property type="match status" value="1"/>
</dbReference>
<dbReference type="Gene3D" id="2.40.170.20">
    <property type="entry name" value="TonB-dependent receptor, beta-barrel domain"/>
    <property type="match status" value="1"/>
</dbReference>
<keyword evidence="14" id="KW-1185">Reference proteome</keyword>
<dbReference type="Proteomes" id="UP001359886">
    <property type="component" value="Unassembled WGS sequence"/>
</dbReference>
<sequence>MAPLISLILGAASSGLLLAQEDEQPEEDTALEEVVVTSPATRLTSGFEAPKPTTTVDSLDFEARGTTNIADYLNEVPAFVSSVTPTSSTSEGRGGGTNMLNLRNLGPDRLLMLVDKRRWVSTGISGGVDLNMIPQVLVEQVEVVTGGVSAQWGSDAISGVVNMRLRRNLDGGKLNFQYGETSENDARDKFASFGYGFSFADDRGHVTFGAEYQDNSGIGSQSDRDWGAALWGIVNNPDNTGPNDGIPARIVVPDARLAFGTTGGYLPLQLGNHPSVAQVYFGENGEILPYDIGEYPLPLTTLPFQVGGSGGSLAYHNSLLVALERKSVMGLLDFEITDNVNFFLDGSWAESDTEHVVVQPWNFIKGGPDIIRADNPYIPDQIKQAMVANNVPVLRMGRSNEDLGFITDYSNAESWRVATGLQGDWNGWTWDAYWTHGEWDGNFQTRNNVIKSNYAFATDAVMDPGTGEIVCRANVGGANGAPGCAPLNLFGIGAASQAALDYIHGTQYFDNTYRQDVLSASMSGELFDMPAGPLAVAFGIEYRDEKGSVGVDELAASGQWFIGNTQPISGSFDVHEAFVEVGVPLVETPEGMSLGLTGAVRYADYSSSGSAVPWQLGLSFSPVSDLRFRATVSSDIRAPNISELFAAQVLNFGSVRNPATGEVTLTQILTGGNPNLDEEEADTTTAGIVFQPSFARGLRLSLDWYRTKIDNAISTLSPQGIVDQCFELDIGCENVEIIDGSIASVNSTILNVANRTVEGLDFEADYYFESFLGGDLNLRWLFSHYIENSYSPDGITTFDDVGVVGNASGGIATPDNRWNLTANWQRDQLGLTAQVVYIGGGDLFNDFGPEDINDNSVDSQTMVNLSIRYDIPFRGSNTLQLYAGINNVFDEDPPIAPANFLSNYPTNMSLYSVLGRNYFGGIRLDF</sequence>
<dbReference type="Pfam" id="PF07715">
    <property type="entry name" value="Plug"/>
    <property type="match status" value="1"/>
</dbReference>
<gene>
    <name evidence="13" type="ORF">V3330_16665</name>
</gene>
<feature type="domain" description="TonB-dependent receptor plug" evidence="12">
    <location>
        <begin position="48"/>
        <end position="160"/>
    </location>
</feature>
<accession>A0AAW9RHK5</accession>
<feature type="chain" id="PRO_5043578241" evidence="10">
    <location>
        <begin position="20"/>
        <end position="926"/>
    </location>
</feature>
<dbReference type="PANTHER" id="PTHR47234:SF2">
    <property type="entry name" value="TONB-DEPENDENT RECEPTOR"/>
    <property type="match status" value="1"/>
</dbReference>
<keyword evidence="10" id="KW-0732">Signal</keyword>
<protein>
    <submittedName>
        <fullName evidence="13">TonB-dependent receptor</fullName>
    </submittedName>
</protein>
<proteinExistence type="inferred from homology"/>
<dbReference type="RefSeq" id="WP_354696591.1">
    <property type="nucleotide sequence ID" value="NZ_JAZHOG010000012.1"/>
</dbReference>
<evidence type="ECO:0000256" key="6">
    <source>
        <dbReference type="ARBA" id="ARBA00023136"/>
    </source>
</evidence>
<keyword evidence="7 8" id="KW-0998">Cell outer membrane</keyword>
<dbReference type="Gene3D" id="2.170.130.10">
    <property type="entry name" value="TonB-dependent receptor, plug domain"/>
    <property type="match status" value="1"/>
</dbReference>
<dbReference type="EMBL" id="JAZHOG010000012">
    <property type="protein sequence ID" value="MEJ8569266.1"/>
    <property type="molecule type" value="Genomic_DNA"/>
</dbReference>
<feature type="signal peptide" evidence="10">
    <location>
        <begin position="1"/>
        <end position="19"/>
    </location>
</feature>
<evidence type="ECO:0000313" key="13">
    <source>
        <dbReference type="EMBL" id="MEJ8569266.1"/>
    </source>
</evidence>
<comment type="similarity">
    <text evidence="8 9">Belongs to the TonB-dependent receptor family.</text>
</comment>
<evidence type="ECO:0000313" key="14">
    <source>
        <dbReference type="Proteomes" id="UP001359886"/>
    </source>
</evidence>
<keyword evidence="13" id="KW-0675">Receptor</keyword>
<dbReference type="SUPFAM" id="SSF56935">
    <property type="entry name" value="Porins"/>
    <property type="match status" value="1"/>
</dbReference>
<dbReference type="Pfam" id="PF00593">
    <property type="entry name" value="TonB_dep_Rec_b-barrel"/>
    <property type="match status" value="1"/>
</dbReference>
<dbReference type="InterPro" id="IPR000531">
    <property type="entry name" value="Beta-barrel_TonB"/>
</dbReference>
<evidence type="ECO:0000256" key="2">
    <source>
        <dbReference type="ARBA" id="ARBA00022448"/>
    </source>
</evidence>
<comment type="caution">
    <text evidence="13">The sequence shown here is derived from an EMBL/GenBank/DDBJ whole genome shotgun (WGS) entry which is preliminary data.</text>
</comment>
<evidence type="ECO:0000259" key="12">
    <source>
        <dbReference type="Pfam" id="PF07715"/>
    </source>
</evidence>
<keyword evidence="6 8" id="KW-0472">Membrane</keyword>
<dbReference type="AlphaFoldDB" id="A0AAW9RHK5"/>
<dbReference type="PROSITE" id="PS52016">
    <property type="entry name" value="TONB_DEPENDENT_REC_3"/>
    <property type="match status" value="1"/>
</dbReference>
<evidence type="ECO:0000256" key="3">
    <source>
        <dbReference type="ARBA" id="ARBA00022452"/>
    </source>
</evidence>
<keyword evidence="4 8" id="KW-0812">Transmembrane</keyword>
<keyword evidence="5 9" id="KW-0798">TonB box</keyword>
<dbReference type="GO" id="GO:0009279">
    <property type="term" value="C:cell outer membrane"/>
    <property type="evidence" value="ECO:0007669"/>
    <property type="project" value="UniProtKB-SubCell"/>
</dbReference>
<reference evidence="13 14" key="1">
    <citation type="submission" date="2024-02" db="EMBL/GenBank/DDBJ databases">
        <title>A novel Wenzhouxiangellaceae bacterium, isolated from coastal sediments.</title>
        <authorList>
            <person name="Du Z.-J."/>
            <person name="Ye Y.-Q."/>
            <person name="Zhang X.-Y."/>
        </authorList>
    </citation>
    <scope>NUCLEOTIDE SEQUENCE [LARGE SCALE GENOMIC DNA]</scope>
    <source>
        <strain evidence="13 14">CH-27</strain>
    </source>
</reference>
<comment type="subcellular location">
    <subcellularLocation>
        <location evidence="1 8">Cell outer membrane</location>
        <topology evidence="1 8">Multi-pass membrane protein</topology>
    </subcellularLocation>
</comment>
<evidence type="ECO:0000256" key="5">
    <source>
        <dbReference type="ARBA" id="ARBA00023077"/>
    </source>
</evidence>
<evidence type="ECO:0000256" key="10">
    <source>
        <dbReference type="SAM" id="SignalP"/>
    </source>
</evidence>
<evidence type="ECO:0000256" key="1">
    <source>
        <dbReference type="ARBA" id="ARBA00004571"/>
    </source>
</evidence>
<evidence type="ECO:0000259" key="11">
    <source>
        <dbReference type="Pfam" id="PF00593"/>
    </source>
</evidence>
<dbReference type="InterPro" id="IPR036942">
    <property type="entry name" value="Beta-barrel_TonB_sf"/>
</dbReference>
<evidence type="ECO:0000256" key="4">
    <source>
        <dbReference type="ARBA" id="ARBA00022692"/>
    </source>
</evidence>
<dbReference type="InterPro" id="IPR037066">
    <property type="entry name" value="Plug_dom_sf"/>
</dbReference>
<feature type="domain" description="TonB-dependent receptor-like beta-barrel" evidence="11">
    <location>
        <begin position="404"/>
        <end position="888"/>
    </location>
</feature>
<dbReference type="InterPro" id="IPR039426">
    <property type="entry name" value="TonB-dep_rcpt-like"/>
</dbReference>